<evidence type="ECO:0000313" key="3">
    <source>
        <dbReference type="Proteomes" id="UP001345219"/>
    </source>
</evidence>
<proteinExistence type="predicted"/>
<name>A0AAN7GWI5_9MYRT</name>
<evidence type="ECO:0000313" key="2">
    <source>
        <dbReference type="EMBL" id="KAK4748097.1"/>
    </source>
</evidence>
<dbReference type="EMBL" id="JAXIOK010000019">
    <property type="protein sequence ID" value="KAK4748097.1"/>
    <property type="molecule type" value="Genomic_DNA"/>
</dbReference>
<dbReference type="Proteomes" id="UP001345219">
    <property type="component" value="Chromosome 12"/>
</dbReference>
<sequence>MAYETISRLYRSASQLVNVKDNLDLLVPPPIKPKPGLDYQKLDRQPEGARPQKTEPLQGRAPKATQQPKQKGMKET</sequence>
<protein>
    <submittedName>
        <fullName evidence="2">Uncharacterized protein</fullName>
    </submittedName>
</protein>
<feature type="region of interest" description="Disordered" evidence="1">
    <location>
        <begin position="25"/>
        <end position="76"/>
    </location>
</feature>
<dbReference type="AlphaFoldDB" id="A0AAN7GWI5"/>
<feature type="compositionally biased region" description="Basic and acidic residues" evidence="1">
    <location>
        <begin position="40"/>
        <end position="53"/>
    </location>
</feature>
<keyword evidence="3" id="KW-1185">Reference proteome</keyword>
<organism evidence="2 3">
    <name type="scientific">Trapa incisa</name>
    <dbReference type="NCBI Taxonomy" id="236973"/>
    <lineage>
        <taxon>Eukaryota</taxon>
        <taxon>Viridiplantae</taxon>
        <taxon>Streptophyta</taxon>
        <taxon>Embryophyta</taxon>
        <taxon>Tracheophyta</taxon>
        <taxon>Spermatophyta</taxon>
        <taxon>Magnoliopsida</taxon>
        <taxon>eudicotyledons</taxon>
        <taxon>Gunneridae</taxon>
        <taxon>Pentapetalae</taxon>
        <taxon>rosids</taxon>
        <taxon>malvids</taxon>
        <taxon>Myrtales</taxon>
        <taxon>Lythraceae</taxon>
        <taxon>Trapa</taxon>
    </lineage>
</organism>
<comment type="caution">
    <text evidence="2">The sequence shown here is derived from an EMBL/GenBank/DDBJ whole genome shotgun (WGS) entry which is preliminary data.</text>
</comment>
<reference evidence="2 3" key="1">
    <citation type="journal article" date="2023" name="Hortic Res">
        <title>Pangenome of water caltrop reveals structural variations and asymmetric subgenome divergence after allopolyploidization.</title>
        <authorList>
            <person name="Zhang X."/>
            <person name="Chen Y."/>
            <person name="Wang L."/>
            <person name="Yuan Y."/>
            <person name="Fang M."/>
            <person name="Shi L."/>
            <person name="Lu R."/>
            <person name="Comes H.P."/>
            <person name="Ma Y."/>
            <person name="Chen Y."/>
            <person name="Huang G."/>
            <person name="Zhou Y."/>
            <person name="Zheng Z."/>
            <person name="Qiu Y."/>
        </authorList>
    </citation>
    <scope>NUCLEOTIDE SEQUENCE [LARGE SCALE GENOMIC DNA]</scope>
    <source>
        <tissue evidence="2">Roots</tissue>
    </source>
</reference>
<evidence type="ECO:0000256" key="1">
    <source>
        <dbReference type="SAM" id="MobiDB-lite"/>
    </source>
</evidence>
<gene>
    <name evidence="2" type="ORF">SAY87_014683</name>
</gene>
<accession>A0AAN7GWI5</accession>